<comment type="similarity">
    <text evidence="2 8">Belongs to the histidinol dehydrogenase family.</text>
</comment>
<evidence type="ECO:0000256" key="8">
    <source>
        <dbReference type="RuleBase" id="RU004175"/>
    </source>
</evidence>
<proteinExistence type="inferred from homology"/>
<dbReference type="FunFam" id="3.40.50.1980:FF:000001">
    <property type="entry name" value="Histidinol dehydrogenase"/>
    <property type="match status" value="1"/>
</dbReference>
<feature type="binding site" evidence="7">
    <location>
        <position position="184"/>
    </location>
    <ligand>
        <name>NAD(+)</name>
        <dbReference type="ChEBI" id="CHEBI:57540"/>
    </ligand>
</feature>
<dbReference type="Gene3D" id="1.20.5.1300">
    <property type="match status" value="1"/>
</dbReference>
<evidence type="ECO:0000256" key="5">
    <source>
        <dbReference type="ARBA" id="ARBA00023002"/>
    </source>
</evidence>
<dbReference type="EMBL" id="PFOD01000080">
    <property type="protein sequence ID" value="PIZ64427.1"/>
    <property type="molecule type" value="Genomic_DNA"/>
</dbReference>
<evidence type="ECO:0000256" key="7">
    <source>
        <dbReference type="PIRSR" id="PIRSR000099-2"/>
    </source>
</evidence>
<dbReference type="Proteomes" id="UP000230027">
    <property type="component" value="Unassembled WGS sequence"/>
</dbReference>
<dbReference type="SUPFAM" id="SSF53720">
    <property type="entry name" value="ALDH-like"/>
    <property type="match status" value="1"/>
</dbReference>
<evidence type="ECO:0000256" key="2">
    <source>
        <dbReference type="ARBA" id="ARBA00010178"/>
    </source>
</evidence>
<dbReference type="PANTHER" id="PTHR21256">
    <property type="entry name" value="HISTIDINOL DEHYDROGENASE HDH"/>
    <property type="match status" value="1"/>
</dbReference>
<dbReference type="PROSITE" id="PS00611">
    <property type="entry name" value="HISOL_DEHYDROGENASE"/>
    <property type="match status" value="1"/>
</dbReference>
<feature type="non-terminal residue" evidence="9">
    <location>
        <position position="1"/>
    </location>
</feature>
<dbReference type="PRINTS" id="PR00083">
    <property type="entry name" value="HOLDHDRGNASE"/>
</dbReference>
<organism evidence="9 10">
    <name type="scientific">Candidatus Roizmanbacteria bacterium CG_4_10_14_0_2_um_filter_36_9</name>
    <dbReference type="NCBI Taxonomy" id="1974823"/>
    <lineage>
        <taxon>Bacteria</taxon>
        <taxon>Candidatus Roizmaniibacteriota</taxon>
    </lineage>
</organism>
<dbReference type="PANTHER" id="PTHR21256:SF2">
    <property type="entry name" value="HISTIDINE BIOSYNTHESIS TRIFUNCTIONAL PROTEIN"/>
    <property type="match status" value="1"/>
</dbReference>
<dbReference type="GO" id="GO:0000105">
    <property type="term" value="P:L-histidine biosynthetic process"/>
    <property type="evidence" value="ECO:0007669"/>
    <property type="project" value="InterPro"/>
</dbReference>
<dbReference type="CDD" id="cd06572">
    <property type="entry name" value="Histidinol_dh"/>
    <property type="match status" value="1"/>
</dbReference>
<keyword evidence="4" id="KW-0862">Zinc</keyword>
<dbReference type="GO" id="GO:0046872">
    <property type="term" value="F:metal ion binding"/>
    <property type="evidence" value="ECO:0007669"/>
    <property type="project" value="UniProtKB-KW"/>
</dbReference>
<dbReference type="Pfam" id="PF00815">
    <property type="entry name" value="Histidinol_dh"/>
    <property type="match status" value="1"/>
</dbReference>
<sequence>PYVTSIINDVRDNGDKTIRKYTKKFDGATISDLSVSKNEISDAYQVVDSDIITALKQAKKNIETFQRAQLKSKIRSKVKTESGITLWQEWRPIERVGIYVPGGKAAYPSSVLMGAIPAQIAGCKKLVMVTPPDKNGLINPAILVAADIAGVTEIFKVGGVQAVAALAYGTESIPNVFKIFGPGNRYVAAAKQVVSQDVAIDMPAGPSEVLIIADDSANPAFIAADLLADGEHAEDSACVLITTSQEVAEKTVGEIEKQLMNVNTADSIRASLKSYGLIAMANSMAEAIEFANEYAPEHMELMTKNNNEVLSQITNVGSVFLGDWTSKSSGDYATGANHILPTGGMAKMYAPLGVEAFGRWIEVQKCTKDGLQAIRKSIGVLSDTEGLPAHKVSTEIRFTNSL</sequence>
<keyword evidence="3" id="KW-0479">Metal-binding</keyword>
<dbReference type="InterPro" id="IPR001692">
    <property type="entry name" value="Histidinol_DH_CS"/>
</dbReference>
<protein>
    <submittedName>
        <fullName evidence="9">Histidinol dehydrogenase</fullName>
    </submittedName>
</protein>
<dbReference type="HAMAP" id="MF_01024">
    <property type="entry name" value="HisD"/>
    <property type="match status" value="1"/>
</dbReference>
<dbReference type="FunFam" id="3.40.50.1980:FF:000026">
    <property type="entry name" value="Histidinol dehydrogenase"/>
    <property type="match status" value="1"/>
</dbReference>
<keyword evidence="7" id="KW-0520">NAD</keyword>
<name>A0A2M7U2E1_9BACT</name>
<dbReference type="InterPro" id="IPR012131">
    <property type="entry name" value="Hstdl_DH"/>
</dbReference>
<dbReference type="AlphaFoldDB" id="A0A2M7U2E1"/>
<feature type="active site" description="Proton acceptor" evidence="6">
    <location>
        <position position="297"/>
    </location>
</feature>
<keyword evidence="5" id="KW-0560">Oxidoreductase</keyword>
<comment type="cofactor">
    <cofactor evidence="1">
        <name>Zn(2+)</name>
        <dbReference type="ChEBI" id="CHEBI:29105"/>
    </cofactor>
</comment>
<evidence type="ECO:0000313" key="10">
    <source>
        <dbReference type="Proteomes" id="UP000230027"/>
    </source>
</evidence>
<feature type="binding site" evidence="7">
    <location>
        <position position="161"/>
    </location>
    <ligand>
        <name>NAD(+)</name>
        <dbReference type="ChEBI" id="CHEBI:57540"/>
    </ligand>
</feature>
<dbReference type="Gene3D" id="3.40.50.1980">
    <property type="entry name" value="Nitrogenase molybdenum iron protein domain"/>
    <property type="match status" value="2"/>
</dbReference>
<evidence type="ECO:0000256" key="1">
    <source>
        <dbReference type="ARBA" id="ARBA00001947"/>
    </source>
</evidence>
<comment type="caution">
    <text evidence="9">The sequence shown here is derived from an EMBL/GenBank/DDBJ whole genome shotgun (WGS) entry which is preliminary data.</text>
</comment>
<dbReference type="GO" id="GO:0051287">
    <property type="term" value="F:NAD binding"/>
    <property type="evidence" value="ECO:0007669"/>
    <property type="project" value="InterPro"/>
</dbReference>
<reference evidence="10" key="1">
    <citation type="submission" date="2017-09" db="EMBL/GenBank/DDBJ databases">
        <title>Depth-based differentiation of microbial function through sediment-hosted aquifers and enrichment of novel symbionts in the deep terrestrial subsurface.</title>
        <authorList>
            <person name="Probst A.J."/>
            <person name="Ladd B."/>
            <person name="Jarett J.K."/>
            <person name="Geller-Mcgrath D.E."/>
            <person name="Sieber C.M.K."/>
            <person name="Emerson J.B."/>
            <person name="Anantharaman K."/>
            <person name="Thomas B.C."/>
            <person name="Malmstrom R."/>
            <person name="Stieglmeier M."/>
            <person name="Klingl A."/>
            <person name="Woyke T."/>
            <person name="Ryan C.M."/>
            <person name="Banfield J.F."/>
        </authorList>
    </citation>
    <scope>NUCLEOTIDE SEQUENCE [LARGE SCALE GENOMIC DNA]</scope>
</reference>
<dbReference type="InterPro" id="IPR016161">
    <property type="entry name" value="Ald_DH/histidinol_DH"/>
</dbReference>
<dbReference type="NCBIfam" id="TIGR00069">
    <property type="entry name" value="hisD"/>
    <property type="match status" value="1"/>
</dbReference>
<dbReference type="InterPro" id="IPR022695">
    <property type="entry name" value="Histidinol_DH_monofunct"/>
</dbReference>
<dbReference type="GO" id="GO:0005829">
    <property type="term" value="C:cytosol"/>
    <property type="evidence" value="ECO:0007669"/>
    <property type="project" value="TreeGrafter"/>
</dbReference>
<accession>A0A2M7U2E1</accession>
<evidence type="ECO:0000256" key="4">
    <source>
        <dbReference type="ARBA" id="ARBA00022833"/>
    </source>
</evidence>
<evidence type="ECO:0000313" key="9">
    <source>
        <dbReference type="EMBL" id="PIZ64427.1"/>
    </source>
</evidence>
<dbReference type="PIRSF" id="PIRSF000099">
    <property type="entry name" value="Histidinol_dh"/>
    <property type="match status" value="1"/>
</dbReference>
<evidence type="ECO:0000256" key="6">
    <source>
        <dbReference type="PIRSR" id="PIRSR000099-1"/>
    </source>
</evidence>
<feature type="active site" description="Proton acceptor" evidence="6">
    <location>
        <position position="298"/>
    </location>
</feature>
<dbReference type="GO" id="GO:0004399">
    <property type="term" value="F:histidinol dehydrogenase activity"/>
    <property type="evidence" value="ECO:0007669"/>
    <property type="project" value="InterPro"/>
</dbReference>
<evidence type="ECO:0000256" key="3">
    <source>
        <dbReference type="ARBA" id="ARBA00022723"/>
    </source>
</evidence>
<feature type="binding site" evidence="7">
    <location>
        <position position="99"/>
    </location>
    <ligand>
        <name>NAD(+)</name>
        <dbReference type="ChEBI" id="CHEBI:57540"/>
    </ligand>
</feature>
<gene>
    <name evidence="9" type="primary">hisD</name>
    <name evidence="9" type="ORF">COY14_04720</name>
</gene>